<dbReference type="AlphaFoldDB" id="A0A0C3NST7"/>
<dbReference type="Proteomes" id="UP000054217">
    <property type="component" value="Unassembled WGS sequence"/>
</dbReference>
<sequence>MRPGQGRGGLGWVRGKSVGVTGCVIAGRLGVAGLCELPCFVSHLPRNPKSRNEDSQVQVQVQEKHMQFGANTDLLAEHNNSQLCALKDQVRSEMTHFTCSRGGVSLSRALGSEKMV</sequence>
<dbReference type="HOGENOM" id="CLU_2097824_0_0_1"/>
<protein>
    <submittedName>
        <fullName evidence="1">Uncharacterized protein</fullName>
    </submittedName>
</protein>
<reference evidence="2" key="2">
    <citation type="submission" date="2015-01" db="EMBL/GenBank/DDBJ databases">
        <title>Evolutionary Origins and Diversification of the Mycorrhizal Mutualists.</title>
        <authorList>
            <consortium name="DOE Joint Genome Institute"/>
            <consortium name="Mycorrhizal Genomics Consortium"/>
            <person name="Kohler A."/>
            <person name="Kuo A."/>
            <person name="Nagy L.G."/>
            <person name="Floudas D."/>
            <person name="Copeland A."/>
            <person name="Barry K.W."/>
            <person name="Cichocki N."/>
            <person name="Veneault-Fourrey C."/>
            <person name="LaButti K."/>
            <person name="Lindquist E.A."/>
            <person name="Lipzen A."/>
            <person name="Lundell T."/>
            <person name="Morin E."/>
            <person name="Murat C."/>
            <person name="Riley R."/>
            <person name="Ohm R."/>
            <person name="Sun H."/>
            <person name="Tunlid A."/>
            <person name="Henrissat B."/>
            <person name="Grigoriev I.V."/>
            <person name="Hibbett D.S."/>
            <person name="Martin F."/>
        </authorList>
    </citation>
    <scope>NUCLEOTIDE SEQUENCE [LARGE SCALE GENOMIC DNA]</scope>
    <source>
        <strain evidence="2">Marx 270</strain>
    </source>
</reference>
<evidence type="ECO:0000313" key="1">
    <source>
        <dbReference type="EMBL" id="KIN98565.1"/>
    </source>
</evidence>
<name>A0A0C3NST7_PISTI</name>
<evidence type="ECO:0000313" key="2">
    <source>
        <dbReference type="Proteomes" id="UP000054217"/>
    </source>
</evidence>
<organism evidence="1 2">
    <name type="scientific">Pisolithus tinctorius Marx 270</name>
    <dbReference type="NCBI Taxonomy" id="870435"/>
    <lineage>
        <taxon>Eukaryota</taxon>
        <taxon>Fungi</taxon>
        <taxon>Dikarya</taxon>
        <taxon>Basidiomycota</taxon>
        <taxon>Agaricomycotina</taxon>
        <taxon>Agaricomycetes</taxon>
        <taxon>Agaricomycetidae</taxon>
        <taxon>Boletales</taxon>
        <taxon>Sclerodermatineae</taxon>
        <taxon>Pisolithaceae</taxon>
        <taxon>Pisolithus</taxon>
    </lineage>
</organism>
<accession>A0A0C3NST7</accession>
<proteinExistence type="predicted"/>
<dbReference type="InParanoid" id="A0A0C3NST7"/>
<dbReference type="EMBL" id="KN832014">
    <property type="protein sequence ID" value="KIN98565.1"/>
    <property type="molecule type" value="Genomic_DNA"/>
</dbReference>
<gene>
    <name evidence="1" type="ORF">M404DRAFT_1005246</name>
</gene>
<reference evidence="1 2" key="1">
    <citation type="submission" date="2014-04" db="EMBL/GenBank/DDBJ databases">
        <authorList>
            <consortium name="DOE Joint Genome Institute"/>
            <person name="Kuo A."/>
            <person name="Kohler A."/>
            <person name="Costa M.D."/>
            <person name="Nagy L.G."/>
            <person name="Floudas D."/>
            <person name="Copeland A."/>
            <person name="Barry K.W."/>
            <person name="Cichocki N."/>
            <person name="Veneault-Fourrey C."/>
            <person name="LaButti K."/>
            <person name="Lindquist E.A."/>
            <person name="Lipzen A."/>
            <person name="Lundell T."/>
            <person name="Morin E."/>
            <person name="Murat C."/>
            <person name="Sun H."/>
            <person name="Tunlid A."/>
            <person name="Henrissat B."/>
            <person name="Grigoriev I.V."/>
            <person name="Hibbett D.S."/>
            <person name="Martin F."/>
            <person name="Nordberg H.P."/>
            <person name="Cantor M.N."/>
            <person name="Hua S.X."/>
        </authorList>
    </citation>
    <scope>NUCLEOTIDE SEQUENCE [LARGE SCALE GENOMIC DNA]</scope>
    <source>
        <strain evidence="1 2">Marx 270</strain>
    </source>
</reference>
<keyword evidence="2" id="KW-1185">Reference proteome</keyword>